<dbReference type="EMBL" id="JACOQK010000001">
    <property type="protein sequence ID" value="MBC5787783.1"/>
    <property type="molecule type" value="Genomic_DNA"/>
</dbReference>
<keyword evidence="5 9" id="KW-0520">NAD</keyword>
<keyword evidence="4 9" id="KW-0560">Oxidoreductase</keyword>
<evidence type="ECO:0000256" key="2">
    <source>
        <dbReference type="ARBA" id="ARBA00022516"/>
    </source>
</evidence>
<sequence length="386" mass="43046">MVVEPKVRDFICTTAHPIGCRENVKQQIAYTKKLGTVDGPKKVLVIGSSTGYGLASRITAAYGCQAATLGVMFERAASGKRTATAGWYNNLAFEQQAQQDGLYAKTINGDAFSQEVKDQIIQIIRQDLGQVDMVVYSLAAPRRTMADGTVYRSVLKTVGEEFKNKNLDLKNRQVTEACIPPASEEEIEATVKVMGGEDWMDWMKALAEAGVLASNSITVAYSYIGPALTHPIYYNGTIGMAKKHLYQTSIDITEQLRDLGVKAYISVNKALVTQASAAIPVVPLYITILYKVMKEKGLHEGCIEQMNRLFREKLGKGNAVVDSDNQIRLDDYEMKPEIQQEVMKYWDEISSETIDQMADVDGYWEDFYHMFGFQIDGVDYTQDVEL</sequence>
<dbReference type="PANTHER" id="PTHR37480">
    <property type="entry name" value="ENOYL-[ACYL-CARRIER-PROTEIN] REDUCTASE [NADH]"/>
    <property type="match status" value="1"/>
</dbReference>
<dbReference type="NCBIfam" id="NF010177">
    <property type="entry name" value="PRK13656.1"/>
    <property type="match status" value="1"/>
</dbReference>
<feature type="site" description="Plays an important role in discriminating NADH against NADPH" evidence="9">
    <location>
        <position position="74"/>
    </location>
</feature>
<reference evidence="13 14" key="1">
    <citation type="submission" date="2020-08" db="EMBL/GenBank/DDBJ databases">
        <title>Genome public.</title>
        <authorList>
            <person name="Liu C."/>
            <person name="Sun Q."/>
        </authorList>
    </citation>
    <scope>NUCLEOTIDE SEQUENCE [LARGE SCALE GENOMIC DNA]</scope>
    <source>
        <strain evidence="13 14">NSJ-27</strain>
    </source>
</reference>
<dbReference type="RefSeq" id="WP_069987255.1">
    <property type="nucleotide sequence ID" value="NZ_JACOQK010000001.1"/>
</dbReference>
<dbReference type="EC" id="1.3.1.44" evidence="9"/>
<keyword evidence="2 9" id="KW-0444">Lipid biosynthesis</keyword>
<evidence type="ECO:0000256" key="5">
    <source>
        <dbReference type="ARBA" id="ARBA00023027"/>
    </source>
</evidence>
<dbReference type="NCBIfam" id="NF043048">
    <property type="entry name" value="EnoyACPredFabV"/>
    <property type="match status" value="1"/>
</dbReference>
<feature type="binding site" evidence="9">
    <location>
        <begin position="73"/>
        <end position="74"/>
    </location>
    <ligand>
        <name>NAD(+)</name>
        <dbReference type="ChEBI" id="CHEBI:57540"/>
    </ligand>
</feature>
<feature type="binding site" evidence="9">
    <location>
        <begin position="110"/>
        <end position="111"/>
    </location>
    <ligand>
        <name>NAD(+)</name>
        <dbReference type="ChEBI" id="CHEBI:57540"/>
    </ligand>
</feature>
<accession>A0ABR7IRP9</accession>
<keyword evidence="3 9" id="KW-0276">Fatty acid metabolism</keyword>
<evidence type="ECO:0000256" key="1">
    <source>
        <dbReference type="ARBA" id="ARBA00011245"/>
    </source>
</evidence>
<evidence type="ECO:0000259" key="10">
    <source>
        <dbReference type="Pfam" id="PF07055"/>
    </source>
</evidence>
<evidence type="ECO:0000259" key="12">
    <source>
        <dbReference type="Pfam" id="PF12242"/>
    </source>
</evidence>
<evidence type="ECO:0000256" key="3">
    <source>
        <dbReference type="ARBA" id="ARBA00022832"/>
    </source>
</evidence>
<comment type="function">
    <text evidence="9">Involved in the fatty acid synthesis (FAS II). Catalyzes the reduction of a carbon-carbon double bond in an enoyl moiety that is covalently linked to a coenzyme A (CoA).</text>
</comment>
<evidence type="ECO:0000256" key="7">
    <source>
        <dbReference type="ARBA" id="ARBA00023160"/>
    </source>
</evidence>
<proteinExistence type="inferred from homology"/>
<feature type="binding site" evidence="9">
    <location>
        <begin position="271"/>
        <end position="273"/>
    </location>
    <ligand>
        <name>NAD(+)</name>
        <dbReference type="ChEBI" id="CHEBI:57540"/>
    </ligand>
</feature>
<feature type="active site" description="Proton donor" evidence="9">
    <location>
        <position position="233"/>
    </location>
</feature>
<dbReference type="InterPro" id="IPR024910">
    <property type="entry name" value="Enoyl-CoA_Rdtase_cat_dom"/>
</dbReference>
<feature type="binding site" evidence="9">
    <location>
        <begin position="138"/>
        <end position="139"/>
    </location>
    <ligand>
        <name>NAD(+)</name>
        <dbReference type="ChEBI" id="CHEBI:57540"/>
    </ligand>
</feature>
<dbReference type="InterPro" id="IPR010758">
    <property type="entry name" value="Trans-2-enoyl-CoA_reductase"/>
</dbReference>
<dbReference type="HAMAP" id="MF_01838">
    <property type="entry name" value="FabV_reductase"/>
    <property type="match status" value="1"/>
</dbReference>
<feature type="binding site" evidence="9">
    <location>
        <begin position="47"/>
        <end position="52"/>
    </location>
    <ligand>
        <name>NAD(+)</name>
        <dbReference type="ChEBI" id="CHEBI:57540"/>
    </ligand>
</feature>
<dbReference type="Gene3D" id="3.40.50.720">
    <property type="entry name" value="NAD(P)-binding Rossmann-like Domain"/>
    <property type="match status" value="1"/>
</dbReference>
<evidence type="ECO:0000256" key="9">
    <source>
        <dbReference type="HAMAP-Rule" id="MF_01838"/>
    </source>
</evidence>
<keyword evidence="7 9" id="KW-0275">Fatty acid biosynthesis</keyword>
<evidence type="ECO:0000256" key="8">
    <source>
        <dbReference type="ARBA" id="ARBA00048302"/>
    </source>
</evidence>
<dbReference type="Pfam" id="PF07055">
    <property type="entry name" value="Eno-Rase_FAD_bd"/>
    <property type="match status" value="1"/>
</dbReference>
<feature type="binding site" evidence="9">
    <location>
        <position position="223"/>
    </location>
    <ligand>
        <name>substrate</name>
    </ligand>
</feature>
<evidence type="ECO:0000256" key="6">
    <source>
        <dbReference type="ARBA" id="ARBA00023098"/>
    </source>
</evidence>
<dbReference type="InterPro" id="IPR050048">
    <property type="entry name" value="FabV-like_NADH_b"/>
</dbReference>
<comment type="subunit">
    <text evidence="1 9">Monomer.</text>
</comment>
<dbReference type="InterPro" id="IPR024906">
    <property type="entry name" value="Eno_Rdtase_FAD-bd_dom"/>
</dbReference>
<evidence type="ECO:0000259" key="11">
    <source>
        <dbReference type="Pfam" id="PF12241"/>
    </source>
</evidence>
<organism evidence="13 14">
    <name type="scientific">Clostridium facile</name>
    <dbReference type="NCBI Taxonomy" id="2763035"/>
    <lineage>
        <taxon>Bacteria</taxon>
        <taxon>Bacillati</taxon>
        <taxon>Bacillota</taxon>
        <taxon>Clostridia</taxon>
        <taxon>Eubacteriales</taxon>
        <taxon>Clostridiaceae</taxon>
        <taxon>Clostridium</taxon>
    </lineage>
</organism>
<comment type="similarity">
    <text evidence="9">Belongs to the TER reductase family.</text>
</comment>
<evidence type="ECO:0000313" key="13">
    <source>
        <dbReference type="EMBL" id="MBC5787783.1"/>
    </source>
</evidence>
<gene>
    <name evidence="9" type="primary">fabV</name>
    <name evidence="13" type="ORF">H8Z77_07100</name>
</gene>
<dbReference type="Pfam" id="PF12241">
    <property type="entry name" value="Enoyl_reductase"/>
    <property type="match status" value="1"/>
</dbReference>
<comment type="pathway">
    <text evidence="9">Lipid metabolism; fatty acid biosynthesis.</text>
</comment>
<comment type="caution">
    <text evidence="13">The sequence shown here is derived from an EMBL/GenBank/DDBJ whole genome shotgun (WGS) entry which is preliminary data.</text>
</comment>
<dbReference type="Proteomes" id="UP000649151">
    <property type="component" value="Unassembled WGS sequence"/>
</dbReference>
<name>A0ABR7IRP9_9CLOT</name>
<feature type="domain" description="Trans-2-enoyl-CoA reductase-like NAD(P)H binding" evidence="12">
    <location>
        <begin position="2"/>
        <end position="78"/>
    </location>
</feature>
<comment type="catalytic activity">
    <reaction evidence="8 9">
        <text>a 2,3-saturated acyl-CoA + NAD(+) = a (2E)-enoyl-CoA + NADH + H(+)</text>
        <dbReference type="Rhea" id="RHEA:18177"/>
        <dbReference type="ChEBI" id="CHEBI:15378"/>
        <dbReference type="ChEBI" id="CHEBI:57540"/>
        <dbReference type="ChEBI" id="CHEBI:57945"/>
        <dbReference type="ChEBI" id="CHEBI:58856"/>
        <dbReference type="ChEBI" id="CHEBI:65111"/>
        <dbReference type="EC" id="1.3.1.44"/>
    </reaction>
</comment>
<evidence type="ECO:0000313" key="14">
    <source>
        <dbReference type="Proteomes" id="UP000649151"/>
    </source>
</evidence>
<protein>
    <recommendedName>
        <fullName evidence="9">Trans-2-enoyl-CoA reductase [NADH]</fullName>
        <shortName evidence="9">TER</shortName>
        <ecNumber evidence="9">1.3.1.44</ecNumber>
    </recommendedName>
</protein>
<evidence type="ECO:0000256" key="4">
    <source>
        <dbReference type="ARBA" id="ARBA00023002"/>
    </source>
</evidence>
<feature type="domain" description="Trans-2-enoyl-CoA reductase catalytic" evidence="11">
    <location>
        <begin position="81"/>
        <end position="314"/>
    </location>
</feature>
<keyword evidence="14" id="KW-1185">Reference proteome</keyword>
<feature type="binding site" evidence="9">
    <location>
        <position position="242"/>
    </location>
    <ligand>
        <name>NAD(+)</name>
        <dbReference type="ChEBI" id="CHEBI:57540"/>
    </ligand>
</feature>
<dbReference type="Pfam" id="PF12242">
    <property type="entry name" value="Eno-Rase_NADH_b"/>
    <property type="match status" value="1"/>
</dbReference>
<keyword evidence="6 9" id="KW-0443">Lipid metabolism</keyword>
<feature type="domain" description="Enoyl reductase FAD binding" evidence="10">
    <location>
        <begin position="321"/>
        <end position="384"/>
    </location>
</feature>
<dbReference type="PANTHER" id="PTHR37480:SF1">
    <property type="entry name" value="ENOYL-[ACYL-CARRIER-PROTEIN] REDUCTASE [NADH]"/>
    <property type="match status" value="1"/>
</dbReference>